<evidence type="ECO:0000313" key="3">
    <source>
        <dbReference type="Proteomes" id="UP000837932"/>
    </source>
</evidence>
<proteinExistence type="predicted"/>
<dbReference type="RefSeq" id="WP_238807935.1">
    <property type="nucleotide sequence ID" value="NZ_CAKLPY010000003.1"/>
</dbReference>
<dbReference type="Pfam" id="PF12146">
    <property type="entry name" value="Hydrolase_4"/>
    <property type="match status" value="1"/>
</dbReference>
<dbReference type="InterPro" id="IPR022742">
    <property type="entry name" value="Hydrolase_4"/>
</dbReference>
<dbReference type="InterPro" id="IPR017208">
    <property type="entry name" value="UCP037442_abhydr"/>
</dbReference>
<dbReference type="Proteomes" id="UP000837932">
    <property type="component" value="Unassembled WGS sequence"/>
</dbReference>
<dbReference type="SUPFAM" id="SSF53474">
    <property type="entry name" value="alpha/beta-Hydrolases"/>
    <property type="match status" value="1"/>
</dbReference>
<accession>A0ABM9AV78</accession>
<gene>
    <name evidence="2" type="ORF">EMA8858_03415</name>
</gene>
<sequence>MNKLKIKCEDGVELAAILFEPEKPKAVVQLNIGTGAKKEFYTPFATFLVDNDYVVCTYDYRGTCESAPASMKDCTYNYIEYGTKDMPAVLDFLDKKYPDLPKLMVGHSVGGMNFGLMPNYHKIKGLVAVGSGSGYWKNMFFMYRLQTLFFFKIFTPISIYLKGYVAAKKFGIMEDLPRNIVRDWAAWCSVPNYFWDEQFFEKTVPKGHYHELNFPIAHFWASDDPIANEKNVPLLLQNFNTNQGLTSEKLVPADFGAKKIEHFGFFKRQFKDTIWVKILHKLDDFIVR</sequence>
<dbReference type="InterPro" id="IPR029058">
    <property type="entry name" value="AB_hydrolase_fold"/>
</dbReference>
<protein>
    <recommendedName>
        <fullName evidence="1">Serine aminopeptidase S33 domain-containing protein</fullName>
    </recommendedName>
</protein>
<dbReference type="EMBL" id="CAKLPY010000003">
    <property type="protein sequence ID" value="CAH0997284.1"/>
    <property type="molecule type" value="Genomic_DNA"/>
</dbReference>
<reference evidence="2" key="1">
    <citation type="submission" date="2021-12" db="EMBL/GenBank/DDBJ databases">
        <authorList>
            <person name="Rodrigo-Torres L."/>
            <person name="Arahal R. D."/>
            <person name="Lucena T."/>
        </authorList>
    </citation>
    <scope>NUCLEOTIDE SEQUENCE</scope>
    <source>
        <strain evidence="2">CECT 8858</strain>
    </source>
</reference>
<evidence type="ECO:0000259" key="1">
    <source>
        <dbReference type="Pfam" id="PF12146"/>
    </source>
</evidence>
<evidence type="ECO:0000313" key="2">
    <source>
        <dbReference type="EMBL" id="CAH0997284.1"/>
    </source>
</evidence>
<name>A0ABM9AV78_9BACT</name>
<organism evidence="2 3">
    <name type="scientific">Emticicia aquatica</name>
    <dbReference type="NCBI Taxonomy" id="1681835"/>
    <lineage>
        <taxon>Bacteria</taxon>
        <taxon>Pseudomonadati</taxon>
        <taxon>Bacteroidota</taxon>
        <taxon>Cytophagia</taxon>
        <taxon>Cytophagales</taxon>
        <taxon>Leadbetterellaceae</taxon>
        <taxon>Emticicia</taxon>
    </lineage>
</organism>
<comment type="caution">
    <text evidence="2">The sequence shown here is derived from an EMBL/GenBank/DDBJ whole genome shotgun (WGS) entry which is preliminary data.</text>
</comment>
<dbReference type="PIRSF" id="PIRSF037442">
    <property type="entry name" value="UCP037442_abhydr"/>
    <property type="match status" value="1"/>
</dbReference>
<keyword evidence="3" id="KW-1185">Reference proteome</keyword>
<feature type="domain" description="Serine aminopeptidase S33" evidence="1">
    <location>
        <begin position="23"/>
        <end position="142"/>
    </location>
</feature>
<dbReference type="Gene3D" id="3.40.50.1820">
    <property type="entry name" value="alpha/beta hydrolase"/>
    <property type="match status" value="1"/>
</dbReference>